<evidence type="ECO:0000313" key="14">
    <source>
        <dbReference type="EMBL" id="GMM48015.1"/>
    </source>
</evidence>
<dbReference type="PANTHER" id="PTHR11129:SF1">
    <property type="entry name" value="PROTEIN FARNESYLTRANSFERASE_GERANYLGERANYLTRANSFERASE TYPE-1 SUBUNIT ALPHA"/>
    <property type="match status" value="1"/>
</dbReference>
<evidence type="ECO:0000256" key="5">
    <source>
        <dbReference type="ARBA" id="ARBA00022602"/>
    </source>
</evidence>
<dbReference type="EC" id="2.5.1.59" evidence="3"/>
<dbReference type="InterPro" id="IPR002088">
    <property type="entry name" value="Prenyl_trans_a"/>
</dbReference>
<evidence type="ECO:0000256" key="10">
    <source>
        <dbReference type="ARBA" id="ARBA00041392"/>
    </source>
</evidence>
<dbReference type="GO" id="GO:0005953">
    <property type="term" value="C:CAAX-protein geranylgeranyltransferase complex"/>
    <property type="evidence" value="ECO:0007669"/>
    <property type="project" value="TreeGrafter"/>
</dbReference>
<dbReference type="EMBL" id="BTGB01000009">
    <property type="protein sequence ID" value="GMM48015.1"/>
    <property type="molecule type" value="Genomic_DNA"/>
</dbReference>
<evidence type="ECO:0000313" key="15">
    <source>
        <dbReference type="Proteomes" id="UP001378960"/>
    </source>
</evidence>
<gene>
    <name evidence="14" type="ORF">DAPK24_046130</name>
</gene>
<evidence type="ECO:0000256" key="7">
    <source>
        <dbReference type="ARBA" id="ARBA00022737"/>
    </source>
</evidence>
<comment type="similarity">
    <text evidence="2">Belongs to the protein prenyltransferase subunit alpha family.</text>
</comment>
<name>A0AAV5R9K8_PICKL</name>
<evidence type="ECO:0000256" key="11">
    <source>
        <dbReference type="ARBA" id="ARBA00042436"/>
    </source>
</evidence>
<evidence type="ECO:0000256" key="9">
    <source>
        <dbReference type="ARBA" id="ARBA00040965"/>
    </source>
</evidence>
<proteinExistence type="inferred from homology"/>
<organism evidence="14 15">
    <name type="scientific">Pichia kluyveri</name>
    <name type="common">Yeast</name>
    <dbReference type="NCBI Taxonomy" id="36015"/>
    <lineage>
        <taxon>Eukaryota</taxon>
        <taxon>Fungi</taxon>
        <taxon>Dikarya</taxon>
        <taxon>Ascomycota</taxon>
        <taxon>Saccharomycotina</taxon>
        <taxon>Pichiomycetes</taxon>
        <taxon>Pichiales</taxon>
        <taxon>Pichiaceae</taxon>
        <taxon>Pichia</taxon>
    </lineage>
</organism>
<protein>
    <recommendedName>
        <fullName evidence="9">Protein farnesyltransferase/geranylgeranyltransferase type-1 subunit alpha</fullName>
        <ecNumber evidence="4">2.5.1.58</ecNumber>
        <ecNumber evidence="3">2.5.1.59</ecNumber>
    </recommendedName>
    <alternativeName>
        <fullName evidence="12">CAAX farnesyltransferase subunit alpha</fullName>
    </alternativeName>
    <alternativeName>
        <fullName evidence="11">FTase-alpha</fullName>
    </alternativeName>
    <alternativeName>
        <fullName evidence="10">Ras proteins prenyltransferase subunit alpha</fullName>
    </alternativeName>
    <alternativeName>
        <fullName evidence="13">Type I protein geranyl-geranyltransferase subunit alpha</fullName>
    </alternativeName>
</protein>
<dbReference type="Proteomes" id="UP001378960">
    <property type="component" value="Unassembled WGS sequence"/>
</dbReference>
<dbReference type="Gene3D" id="1.25.40.120">
    <property type="entry name" value="Protein prenylyltransferase"/>
    <property type="match status" value="1"/>
</dbReference>
<comment type="cofactor">
    <cofactor evidence="1">
        <name>Mg(2+)</name>
        <dbReference type="ChEBI" id="CHEBI:18420"/>
    </cofactor>
</comment>
<dbReference type="GO" id="GO:0004660">
    <property type="term" value="F:protein farnesyltransferase activity"/>
    <property type="evidence" value="ECO:0007669"/>
    <property type="project" value="UniProtKB-EC"/>
</dbReference>
<keyword evidence="7" id="KW-0677">Repeat</keyword>
<evidence type="ECO:0000256" key="4">
    <source>
        <dbReference type="ARBA" id="ARBA00012702"/>
    </source>
</evidence>
<comment type="caution">
    <text evidence="14">The sequence shown here is derived from an EMBL/GenBank/DDBJ whole genome shotgun (WGS) entry which is preliminary data.</text>
</comment>
<dbReference type="EC" id="2.5.1.58" evidence="4"/>
<evidence type="ECO:0000256" key="12">
    <source>
        <dbReference type="ARBA" id="ARBA00043086"/>
    </source>
</evidence>
<keyword evidence="8" id="KW-0460">Magnesium</keyword>
<reference evidence="14 15" key="1">
    <citation type="journal article" date="2023" name="Elife">
        <title>Identification of key yeast species and microbe-microbe interactions impacting larval growth of Drosophila in the wild.</title>
        <authorList>
            <person name="Mure A."/>
            <person name="Sugiura Y."/>
            <person name="Maeda R."/>
            <person name="Honda K."/>
            <person name="Sakurai N."/>
            <person name="Takahashi Y."/>
            <person name="Watada M."/>
            <person name="Katoh T."/>
            <person name="Gotoh A."/>
            <person name="Gotoh Y."/>
            <person name="Taniguchi I."/>
            <person name="Nakamura K."/>
            <person name="Hayashi T."/>
            <person name="Katayama T."/>
            <person name="Uemura T."/>
            <person name="Hattori Y."/>
        </authorList>
    </citation>
    <scope>NUCLEOTIDE SEQUENCE [LARGE SCALE GENOMIC DNA]</scope>
    <source>
        <strain evidence="14 15">PK-24</strain>
    </source>
</reference>
<evidence type="ECO:0000256" key="2">
    <source>
        <dbReference type="ARBA" id="ARBA00006734"/>
    </source>
</evidence>
<evidence type="ECO:0000256" key="6">
    <source>
        <dbReference type="ARBA" id="ARBA00022679"/>
    </source>
</evidence>
<accession>A0AAV5R9K8</accession>
<evidence type="ECO:0000256" key="1">
    <source>
        <dbReference type="ARBA" id="ARBA00001946"/>
    </source>
</evidence>
<dbReference type="SUPFAM" id="SSF48439">
    <property type="entry name" value="Protein prenylyltransferase"/>
    <property type="match status" value="1"/>
</dbReference>
<evidence type="ECO:0000256" key="3">
    <source>
        <dbReference type="ARBA" id="ARBA00012700"/>
    </source>
</evidence>
<keyword evidence="6" id="KW-0808">Transferase</keyword>
<dbReference type="PROSITE" id="PS51147">
    <property type="entry name" value="PFTA"/>
    <property type="match status" value="4"/>
</dbReference>
<dbReference type="AlphaFoldDB" id="A0AAV5R9K8"/>
<keyword evidence="5" id="KW-0637">Prenyltransferase</keyword>
<evidence type="ECO:0000256" key="8">
    <source>
        <dbReference type="ARBA" id="ARBA00022842"/>
    </source>
</evidence>
<dbReference type="PANTHER" id="PTHR11129">
    <property type="entry name" value="PROTEIN FARNESYLTRANSFERASE ALPHA SUBUNIT/RAB GERANYLGERANYL TRANSFERASE ALPHA SUBUNIT"/>
    <property type="match status" value="1"/>
</dbReference>
<evidence type="ECO:0000256" key="13">
    <source>
        <dbReference type="ARBA" id="ARBA00043219"/>
    </source>
</evidence>
<dbReference type="GO" id="GO:0004662">
    <property type="term" value="F:CAAX-protein geranylgeranyltransferase activity"/>
    <property type="evidence" value="ECO:0007669"/>
    <property type="project" value="UniProtKB-EC"/>
</dbReference>
<sequence length="325" mass="38641">MTMNTEEYNFDDITPVPVIDDNDVVLCKIMYTEEFKTVFGYLRALLLKKELSERALYVACRAIELVPAHYTVWEYKLDIVKKLIETENFNLSDELKWCSNTAINNQKNYQIWHYREMIIELIIKKELDGDKSQYDLEKEREIVGTMLEKDEKNYHVWSYKRWFVQYFSLFNDETELEYATKLIQDDIRNNSAWNFRHFLLFGNPEIKTISTDVLSSEINFTIKMIELSITNPSSWNYMKSLYDMSINVNYDVTDIEKIVYKFSADLDISKLDQNIERVSIPAFELLSTIYGTQGLSDKQREIFTLLGERLDPIRKNYWAYKSTLL</sequence>
<dbReference type="GO" id="GO:0005965">
    <property type="term" value="C:protein farnesyltransferase complex"/>
    <property type="evidence" value="ECO:0007669"/>
    <property type="project" value="TreeGrafter"/>
</dbReference>
<keyword evidence="15" id="KW-1185">Reference proteome</keyword>
<dbReference type="Pfam" id="PF01239">
    <property type="entry name" value="PPTA"/>
    <property type="match status" value="3"/>
</dbReference>